<name>A0A8D2LYJ0_VARKO</name>
<keyword evidence="7" id="KW-0297">G-protein coupled receptor</keyword>
<evidence type="ECO:0000256" key="5">
    <source>
        <dbReference type="ARBA" id="ARBA00022729"/>
    </source>
</evidence>
<keyword evidence="15" id="KW-1185">Reference proteome</keyword>
<keyword evidence="8 12" id="KW-0472">Membrane</keyword>
<reference evidence="14" key="2">
    <citation type="submission" date="2025-09" db="UniProtKB">
        <authorList>
            <consortium name="Ensembl"/>
        </authorList>
    </citation>
    <scope>IDENTIFICATION</scope>
</reference>
<dbReference type="PANTHER" id="PTHR24061">
    <property type="entry name" value="CALCIUM-SENSING RECEPTOR-RELATED"/>
    <property type="match status" value="1"/>
</dbReference>
<comment type="subcellular location">
    <subcellularLocation>
        <location evidence="1">Cell membrane</location>
        <topology evidence="1">Multi-pass membrane protein</topology>
    </subcellularLocation>
</comment>
<keyword evidence="5" id="KW-0732">Signal</keyword>
<evidence type="ECO:0000313" key="15">
    <source>
        <dbReference type="Proteomes" id="UP000694545"/>
    </source>
</evidence>
<evidence type="ECO:0000256" key="6">
    <source>
        <dbReference type="ARBA" id="ARBA00022989"/>
    </source>
</evidence>
<dbReference type="OMA" id="FYLTMFW"/>
<dbReference type="PRINTS" id="PR01535">
    <property type="entry name" value="VOMERONASL2R"/>
</dbReference>
<feature type="transmembrane region" description="Helical" evidence="12">
    <location>
        <begin position="618"/>
        <end position="641"/>
    </location>
</feature>
<evidence type="ECO:0000256" key="11">
    <source>
        <dbReference type="ARBA" id="ARBA00023224"/>
    </source>
</evidence>
<dbReference type="AlphaFoldDB" id="A0A8D2LYJ0"/>
<dbReference type="GO" id="GO:0005886">
    <property type="term" value="C:plasma membrane"/>
    <property type="evidence" value="ECO:0007669"/>
    <property type="project" value="UniProtKB-SubCell"/>
</dbReference>
<dbReference type="Gene3D" id="3.40.50.2300">
    <property type="match status" value="2"/>
</dbReference>
<dbReference type="InterPro" id="IPR028082">
    <property type="entry name" value="Peripla_BP_I"/>
</dbReference>
<dbReference type="FunFam" id="2.10.50.30:FF:000002">
    <property type="entry name" value="Vomeronasal 2 receptor, h1"/>
    <property type="match status" value="1"/>
</dbReference>
<keyword evidence="4 12" id="KW-0812">Transmembrane</keyword>
<evidence type="ECO:0000256" key="1">
    <source>
        <dbReference type="ARBA" id="ARBA00004651"/>
    </source>
</evidence>
<keyword evidence="3" id="KW-1003">Cell membrane</keyword>
<evidence type="ECO:0000256" key="4">
    <source>
        <dbReference type="ARBA" id="ARBA00022692"/>
    </source>
</evidence>
<evidence type="ECO:0000256" key="9">
    <source>
        <dbReference type="ARBA" id="ARBA00023170"/>
    </source>
</evidence>
<feature type="transmembrane region" description="Helical" evidence="12">
    <location>
        <begin position="741"/>
        <end position="761"/>
    </location>
</feature>
<feature type="transmembrane region" description="Helical" evidence="12">
    <location>
        <begin position="662"/>
        <end position="680"/>
    </location>
</feature>
<dbReference type="PROSITE" id="PS00981">
    <property type="entry name" value="G_PROTEIN_RECEP_F3_3"/>
    <property type="match status" value="1"/>
</dbReference>
<feature type="transmembrane region" description="Helical" evidence="12">
    <location>
        <begin position="547"/>
        <end position="570"/>
    </location>
</feature>
<comment type="similarity">
    <text evidence="2">Belongs to the G-protein coupled receptor 3 family.</text>
</comment>
<evidence type="ECO:0000256" key="7">
    <source>
        <dbReference type="ARBA" id="ARBA00023040"/>
    </source>
</evidence>
<feature type="domain" description="G-protein coupled receptors family 3 profile" evidence="13">
    <location>
        <begin position="547"/>
        <end position="811"/>
    </location>
</feature>
<dbReference type="SUPFAM" id="SSF53822">
    <property type="entry name" value="Periplasmic binding protein-like I"/>
    <property type="match status" value="1"/>
</dbReference>
<dbReference type="Pfam" id="PF00003">
    <property type="entry name" value="7tm_3"/>
    <property type="match status" value="1"/>
</dbReference>
<evidence type="ECO:0000256" key="3">
    <source>
        <dbReference type="ARBA" id="ARBA00022475"/>
    </source>
</evidence>
<evidence type="ECO:0000256" key="12">
    <source>
        <dbReference type="SAM" id="Phobius"/>
    </source>
</evidence>
<feature type="transmembrane region" description="Helical" evidence="12">
    <location>
        <begin position="767"/>
        <end position="788"/>
    </location>
</feature>
<dbReference type="InterPro" id="IPR011500">
    <property type="entry name" value="GPCR_3_9-Cys_dom"/>
</dbReference>
<accession>A0A8D2LYJ0</accession>
<feature type="transmembrane region" description="Helical" evidence="12">
    <location>
        <begin position="585"/>
        <end position="606"/>
    </location>
</feature>
<feature type="transmembrane region" description="Helical" evidence="12">
    <location>
        <begin position="706"/>
        <end position="729"/>
    </location>
</feature>
<dbReference type="InterPro" id="IPR000068">
    <property type="entry name" value="GPCR_3_Ca_sens_rcpt-rel"/>
</dbReference>
<evidence type="ECO:0000256" key="2">
    <source>
        <dbReference type="ARBA" id="ARBA00007242"/>
    </source>
</evidence>
<dbReference type="Proteomes" id="UP000694545">
    <property type="component" value="Unplaced"/>
</dbReference>
<evidence type="ECO:0000313" key="14">
    <source>
        <dbReference type="Ensembl" id="ENSVKKP00000028904.1"/>
    </source>
</evidence>
<dbReference type="InterPro" id="IPR017978">
    <property type="entry name" value="GPCR_3_C"/>
</dbReference>
<dbReference type="Gene3D" id="2.10.50.30">
    <property type="entry name" value="GPCR, family 3, nine cysteines domain"/>
    <property type="match status" value="1"/>
</dbReference>
<dbReference type="Pfam" id="PF07562">
    <property type="entry name" value="NCD3G"/>
    <property type="match status" value="1"/>
</dbReference>
<keyword evidence="6 12" id="KW-1133">Transmembrane helix</keyword>
<dbReference type="PROSITE" id="PS50259">
    <property type="entry name" value="G_PROTEIN_RECEP_F3_4"/>
    <property type="match status" value="1"/>
</dbReference>
<dbReference type="InterPro" id="IPR017979">
    <property type="entry name" value="GPCR_3_CS"/>
</dbReference>
<dbReference type="InterPro" id="IPR038550">
    <property type="entry name" value="GPCR_3_9-Cys_sf"/>
</dbReference>
<protein>
    <recommendedName>
        <fullName evidence="13">G-protein coupled receptors family 3 profile domain-containing protein</fullName>
    </recommendedName>
</protein>
<dbReference type="Pfam" id="PF01094">
    <property type="entry name" value="ANF_receptor"/>
    <property type="match status" value="1"/>
</dbReference>
<evidence type="ECO:0000256" key="8">
    <source>
        <dbReference type="ARBA" id="ARBA00023136"/>
    </source>
</evidence>
<dbReference type="FunFam" id="3.40.50.2300:FF:000024">
    <property type="entry name" value="Vomeronasal 2, receptor 73"/>
    <property type="match status" value="1"/>
</dbReference>
<dbReference type="InterPro" id="IPR000337">
    <property type="entry name" value="GPCR_3"/>
</dbReference>
<evidence type="ECO:0000256" key="10">
    <source>
        <dbReference type="ARBA" id="ARBA00023180"/>
    </source>
</evidence>
<dbReference type="PANTHER" id="PTHR24061:SF599">
    <property type="entry name" value="G-PROTEIN COUPLED RECEPTORS FAMILY 3 PROFILE DOMAIN-CONTAINING PROTEIN"/>
    <property type="match status" value="1"/>
</dbReference>
<evidence type="ECO:0000259" key="13">
    <source>
        <dbReference type="PROSITE" id="PS50259"/>
    </source>
</evidence>
<reference evidence="14" key="1">
    <citation type="submission" date="2025-08" db="UniProtKB">
        <authorList>
            <consortium name="Ensembl"/>
        </authorList>
    </citation>
    <scope>IDENTIFICATION</scope>
</reference>
<keyword evidence="9" id="KW-0675">Receptor</keyword>
<dbReference type="PRINTS" id="PR00248">
    <property type="entry name" value="GPCRMGR"/>
</dbReference>
<proteinExistence type="inferred from homology"/>
<dbReference type="InterPro" id="IPR004073">
    <property type="entry name" value="GPCR_3_vmron_rcpt_2"/>
</dbReference>
<dbReference type="InterPro" id="IPR001828">
    <property type="entry name" value="ANF_lig-bd_rcpt"/>
</dbReference>
<dbReference type="Ensembl" id="ENSVKKT00000029591.1">
    <property type="protein sequence ID" value="ENSVKKP00000028904.1"/>
    <property type="gene ID" value="ENSVKKG00000018616.1"/>
</dbReference>
<keyword evidence="11" id="KW-0807">Transducer</keyword>
<organism evidence="14 15">
    <name type="scientific">Varanus komodoensis</name>
    <name type="common">Komodo dragon</name>
    <dbReference type="NCBI Taxonomy" id="61221"/>
    <lineage>
        <taxon>Eukaryota</taxon>
        <taxon>Metazoa</taxon>
        <taxon>Chordata</taxon>
        <taxon>Craniata</taxon>
        <taxon>Vertebrata</taxon>
        <taxon>Euteleostomi</taxon>
        <taxon>Lepidosauria</taxon>
        <taxon>Squamata</taxon>
        <taxon>Bifurcata</taxon>
        <taxon>Unidentata</taxon>
        <taxon>Episquamata</taxon>
        <taxon>Toxicofera</taxon>
        <taxon>Anguimorpha</taxon>
        <taxon>Paleoanguimorpha</taxon>
        <taxon>Varanoidea</taxon>
        <taxon>Varanidae</taxon>
        <taxon>Varanus</taxon>
    </lineage>
</organism>
<dbReference type="CDD" id="cd15283">
    <property type="entry name" value="7tmC_V2R_pheromone"/>
    <property type="match status" value="1"/>
</dbReference>
<keyword evidence="10" id="KW-0325">Glycoprotein</keyword>
<dbReference type="GO" id="GO:0004930">
    <property type="term" value="F:G protein-coupled receptor activity"/>
    <property type="evidence" value="ECO:0007669"/>
    <property type="project" value="UniProtKB-KW"/>
</dbReference>
<sequence length="811" mass="91453">MEYSSINRYTFHSSVVMRNYQHILALVFAVKEINKNAHLLPNVTLGFRIYDSYYSAHWTLHNAMRLTYTPERFVPNYICSIRNILSAVIGGLDSQTSLHAASILDSYKIPQVAYANRWAPGSLLSLDSKTPGHFFYMLTPQETLQHAGILSLVLHFEWIWIGVIVMDDENGERIAQAVLPLFSRHGICSAFLVRIQDTSEANEAVFLWGINISRKIMESQANVVVMYGESFTVQFLWFFPYLTGKVWILTVQMEPISFHYQRTWDTEMLHGALAFSIHSRNPAGFETFVERRNPFSTTEDGFIREFWQHAFGCTFPNAGVSEKDICTGQEKLNSLPGTFFEMGTTGHSYSIYNAVYTVAHALHAMSSPRQKLSTVMERWGLPFPKQHSWKVMLHHFLRGMSFNNSAGETVTFDQKGELVVGFDIINWIFSANRSLHRVKIGHMDPEVPLNHAFSISADAITWCRWFNQVRAQPISICSESCQPGSYKRAKEGEPFCCYDCIPCPEGKISDQEDLNDCSTCADGHFPNKQQDICIKKTVTFLSYEECLGISLVCSAILFSLVTALVLGIFLKHHDTPIVKANNRELTYALLISILLCFLSVLLFIGHPEKVKCLLRQPAFGIIFSVVLSCVLAKTITVVLAFMATKPGSRARKWVGRKVTYSIVLSCSLIQTGICTVWLATSPPFPDVDMHSVPETITLGCNEGSVTMFYCILGFMGFLASVSFSVAFLARKLPDSFNEAKFITFSLLVFCSVWLSFVPTYLSTKGKYMVAVEIFSILASSAGLLTCIFSPKCYIIVLEPELNDRQKLLRRK</sequence>